<keyword evidence="2" id="KW-1185">Reference proteome</keyword>
<evidence type="ECO:0000313" key="2">
    <source>
        <dbReference type="Proteomes" id="UP001497700"/>
    </source>
</evidence>
<organism evidence="1 2">
    <name type="scientific">Hypoxylon rubiginosum</name>
    <dbReference type="NCBI Taxonomy" id="110542"/>
    <lineage>
        <taxon>Eukaryota</taxon>
        <taxon>Fungi</taxon>
        <taxon>Dikarya</taxon>
        <taxon>Ascomycota</taxon>
        <taxon>Pezizomycotina</taxon>
        <taxon>Sordariomycetes</taxon>
        <taxon>Xylariomycetidae</taxon>
        <taxon>Xylariales</taxon>
        <taxon>Hypoxylaceae</taxon>
        <taxon>Hypoxylon</taxon>
    </lineage>
</organism>
<proteinExistence type="predicted"/>
<evidence type="ECO:0000313" key="1">
    <source>
        <dbReference type="EMBL" id="KAI4863953.1"/>
    </source>
</evidence>
<dbReference type="Proteomes" id="UP001497700">
    <property type="component" value="Unassembled WGS sequence"/>
</dbReference>
<gene>
    <name evidence="1" type="ORF">F4820DRAFT_425266</name>
</gene>
<dbReference type="EMBL" id="MU393494">
    <property type="protein sequence ID" value="KAI4863953.1"/>
    <property type="molecule type" value="Genomic_DNA"/>
</dbReference>
<protein>
    <submittedName>
        <fullName evidence="1">Uncharacterized protein</fullName>
    </submittedName>
</protein>
<name>A0ACB9YYC0_9PEZI</name>
<sequence length="433" mass="47770">MAAKDSAVDLEKPKPLRVVIVGAGIGGLVLTQLLQGDPKFSVTVYERGDKDEEASSLTGFRILVSKEMLAALRTQLPASVTELLEKGVGIQPPRGQHIALLDHKCRVKLGMTPKDFRDASCVSRWKLRTALLEGLDDVIHWKTEFESFESLGKGGVRIHFADGTTTECDVLVGADGAGSKIRKQLVPSSKRDTLGITVLYFKMPLTRETELMMPFGSGCLVMGPRSSMVVSYYKDKAIPYGPYNLKSLDPEGSYLMCGLGCYTDEFIDQSKHPDEMTPEELKADWMTRTKHWNPLLRSLISMTIPESVYVAHVKTQHKMKHWKTQNVVLLGDAAHSMTPYLGKGATSAIADSLSLAKHLRQLNSQGFDKLPAVLEDYTAGMLKEGFKMQKKSKVVHDVVFMGTTPFMGHCRNAFLRLVGLFAGSSDDRGTRTA</sequence>
<comment type="caution">
    <text evidence="1">The sequence shown here is derived from an EMBL/GenBank/DDBJ whole genome shotgun (WGS) entry which is preliminary data.</text>
</comment>
<accession>A0ACB9YYC0</accession>
<reference evidence="1 2" key="1">
    <citation type="journal article" date="2022" name="New Phytol.">
        <title>Ecological generalism drives hyperdiversity of secondary metabolite gene clusters in xylarialean endophytes.</title>
        <authorList>
            <person name="Franco M.E.E."/>
            <person name="Wisecaver J.H."/>
            <person name="Arnold A.E."/>
            <person name="Ju Y.M."/>
            <person name="Slot J.C."/>
            <person name="Ahrendt S."/>
            <person name="Moore L.P."/>
            <person name="Eastman K.E."/>
            <person name="Scott K."/>
            <person name="Konkel Z."/>
            <person name="Mondo S.J."/>
            <person name="Kuo A."/>
            <person name="Hayes R.D."/>
            <person name="Haridas S."/>
            <person name="Andreopoulos B."/>
            <person name="Riley R."/>
            <person name="LaButti K."/>
            <person name="Pangilinan J."/>
            <person name="Lipzen A."/>
            <person name="Amirebrahimi M."/>
            <person name="Yan J."/>
            <person name="Adam C."/>
            <person name="Keymanesh K."/>
            <person name="Ng V."/>
            <person name="Louie K."/>
            <person name="Northen T."/>
            <person name="Drula E."/>
            <person name="Henrissat B."/>
            <person name="Hsieh H.M."/>
            <person name="Youens-Clark K."/>
            <person name="Lutzoni F."/>
            <person name="Miadlikowska J."/>
            <person name="Eastwood D.C."/>
            <person name="Hamelin R.C."/>
            <person name="Grigoriev I.V."/>
            <person name="U'Ren J.M."/>
        </authorList>
    </citation>
    <scope>NUCLEOTIDE SEQUENCE [LARGE SCALE GENOMIC DNA]</scope>
    <source>
        <strain evidence="1 2">CBS 119005</strain>
    </source>
</reference>